<dbReference type="Proteomes" id="UP000886069">
    <property type="component" value="Unassembled WGS sequence"/>
</dbReference>
<sequence length="400" mass="44024">MEFSTDDKSLRLPDTLDAETRYVWSVLAVGSHGKSSQSSAWQFETGAGYNNPPHAPYLTYPVNGSSTIPLDVVLAWTCTDPDGDGLTYDIWLGLQGGTLELVREGHDGTEYQSDSLDYNTWYDWQVVANDAVSKSAPSDIKTFWTRGENVAPDLAQIVYPPDNAVEIPLDVVLQWSCSDPDGDALVYDVTFGGNKIAENIPDTFLSVQGLDYGTEYTWYVDVTDNKGGYSSSNYSAFTTIVDPGDHHGVFAELVLHSTLSWNGESIHRSDYVSARFDSLYAPDGPINALRPEAVSVDIQGGPLEWLESWSAYYYSNIYIGNFLGLGGDYTFTITGGDGVPSLVTDPIIFPECGPYFTSPESGAYVTLEGLELVWSHYDTYPDCDRPVTIRIQDMGPIVWT</sequence>
<comment type="caution">
    <text evidence="2">The sequence shown here is derived from an EMBL/GenBank/DDBJ whole genome shotgun (WGS) entry which is preliminary data.</text>
</comment>
<gene>
    <name evidence="2" type="ORF">ENO08_07225</name>
</gene>
<dbReference type="EMBL" id="DSEC01000514">
    <property type="protein sequence ID" value="HER44232.1"/>
    <property type="molecule type" value="Genomic_DNA"/>
</dbReference>
<dbReference type="InterPro" id="IPR003961">
    <property type="entry name" value="FN3_dom"/>
</dbReference>
<dbReference type="InterPro" id="IPR036116">
    <property type="entry name" value="FN3_sf"/>
</dbReference>
<reference evidence="2" key="1">
    <citation type="journal article" date="2020" name="mSystems">
        <title>Genome- and Community-Level Interaction Insights into Carbon Utilization and Element Cycling Functions of Hydrothermarchaeota in Hydrothermal Sediment.</title>
        <authorList>
            <person name="Zhou Z."/>
            <person name="Liu Y."/>
            <person name="Xu W."/>
            <person name="Pan J."/>
            <person name="Luo Z.H."/>
            <person name="Li M."/>
        </authorList>
    </citation>
    <scope>NUCLEOTIDE SEQUENCE [LARGE SCALE GENOMIC DNA]</scope>
    <source>
        <strain evidence="2">SpSt-1233</strain>
    </source>
</reference>
<protein>
    <recommendedName>
        <fullName evidence="1">Fibronectin type-III domain-containing protein</fullName>
    </recommendedName>
</protein>
<dbReference type="Gene3D" id="2.60.40.10">
    <property type="entry name" value="Immunoglobulins"/>
    <property type="match status" value="2"/>
</dbReference>
<dbReference type="InterPro" id="IPR013783">
    <property type="entry name" value="Ig-like_fold"/>
</dbReference>
<dbReference type="PROSITE" id="PS50853">
    <property type="entry name" value="FN3"/>
    <property type="match status" value="1"/>
</dbReference>
<feature type="domain" description="Fibronectin type-III" evidence="1">
    <location>
        <begin position="52"/>
        <end position="148"/>
    </location>
</feature>
<dbReference type="AlphaFoldDB" id="A0A7V2AVW8"/>
<proteinExistence type="predicted"/>
<feature type="non-terminal residue" evidence="2">
    <location>
        <position position="400"/>
    </location>
</feature>
<name>A0A7V2AVW8_UNCEI</name>
<dbReference type="SUPFAM" id="SSF49265">
    <property type="entry name" value="Fibronectin type III"/>
    <property type="match status" value="2"/>
</dbReference>
<evidence type="ECO:0000259" key="1">
    <source>
        <dbReference type="PROSITE" id="PS50853"/>
    </source>
</evidence>
<evidence type="ECO:0000313" key="2">
    <source>
        <dbReference type="EMBL" id="HER44232.1"/>
    </source>
</evidence>
<organism evidence="2">
    <name type="scientific">Eiseniibacteriota bacterium</name>
    <dbReference type="NCBI Taxonomy" id="2212470"/>
    <lineage>
        <taxon>Bacteria</taxon>
        <taxon>Candidatus Eiseniibacteriota</taxon>
    </lineage>
</organism>
<accession>A0A7V2AVW8</accession>